<protein>
    <submittedName>
        <fullName evidence="1">Uncharacterized protein</fullName>
    </submittedName>
</protein>
<proteinExistence type="predicted"/>
<dbReference type="Proteomes" id="UP001187192">
    <property type="component" value="Unassembled WGS sequence"/>
</dbReference>
<evidence type="ECO:0000313" key="1">
    <source>
        <dbReference type="EMBL" id="GMN57864.1"/>
    </source>
</evidence>
<keyword evidence="2" id="KW-1185">Reference proteome</keyword>
<reference evidence="1" key="1">
    <citation type="submission" date="2023-07" db="EMBL/GenBank/DDBJ databases">
        <title>draft genome sequence of fig (Ficus carica).</title>
        <authorList>
            <person name="Takahashi T."/>
            <person name="Nishimura K."/>
        </authorList>
    </citation>
    <scope>NUCLEOTIDE SEQUENCE</scope>
</reference>
<comment type="caution">
    <text evidence="1">The sequence shown here is derived from an EMBL/GenBank/DDBJ whole genome shotgun (WGS) entry which is preliminary data.</text>
</comment>
<sequence length="105" mass="11979">MRSMISTIHTRTSNLIILHCKVAPQNRSVKLLREALYTTVLWNRSVKLLRDGDYTAVVGNSGAARHFTRRLEPSCKVPRGALCTTVLWNRRVKSDFTNRRVISVV</sequence>
<evidence type="ECO:0000313" key="2">
    <source>
        <dbReference type="Proteomes" id="UP001187192"/>
    </source>
</evidence>
<gene>
    <name evidence="1" type="ORF">TIFTF001_026983</name>
</gene>
<dbReference type="EMBL" id="BTGU01000073">
    <property type="protein sequence ID" value="GMN57864.1"/>
    <property type="molecule type" value="Genomic_DNA"/>
</dbReference>
<accession>A0AA88DM52</accession>
<organism evidence="1 2">
    <name type="scientific">Ficus carica</name>
    <name type="common">Common fig</name>
    <dbReference type="NCBI Taxonomy" id="3494"/>
    <lineage>
        <taxon>Eukaryota</taxon>
        <taxon>Viridiplantae</taxon>
        <taxon>Streptophyta</taxon>
        <taxon>Embryophyta</taxon>
        <taxon>Tracheophyta</taxon>
        <taxon>Spermatophyta</taxon>
        <taxon>Magnoliopsida</taxon>
        <taxon>eudicotyledons</taxon>
        <taxon>Gunneridae</taxon>
        <taxon>Pentapetalae</taxon>
        <taxon>rosids</taxon>
        <taxon>fabids</taxon>
        <taxon>Rosales</taxon>
        <taxon>Moraceae</taxon>
        <taxon>Ficeae</taxon>
        <taxon>Ficus</taxon>
    </lineage>
</organism>
<name>A0AA88DM52_FICCA</name>
<dbReference type="AlphaFoldDB" id="A0AA88DM52"/>